<evidence type="ECO:0000313" key="7">
    <source>
        <dbReference type="Proteomes" id="UP000431901"/>
    </source>
</evidence>
<dbReference type="InterPro" id="IPR001647">
    <property type="entry name" value="HTH_TetR"/>
</dbReference>
<organism evidence="6 7">
    <name type="scientific">Actinomadura rayongensis</name>
    <dbReference type="NCBI Taxonomy" id="1429076"/>
    <lineage>
        <taxon>Bacteria</taxon>
        <taxon>Bacillati</taxon>
        <taxon>Actinomycetota</taxon>
        <taxon>Actinomycetes</taxon>
        <taxon>Streptosporangiales</taxon>
        <taxon>Thermomonosporaceae</taxon>
        <taxon>Actinomadura</taxon>
    </lineage>
</organism>
<dbReference type="InterPro" id="IPR011075">
    <property type="entry name" value="TetR_C"/>
</dbReference>
<dbReference type="Pfam" id="PF00440">
    <property type="entry name" value="TetR_N"/>
    <property type="match status" value="1"/>
</dbReference>
<dbReference type="RefSeq" id="WP_161101920.1">
    <property type="nucleotide sequence ID" value="NZ_JBHLYI010000005.1"/>
</dbReference>
<dbReference type="PANTHER" id="PTHR30055:SF148">
    <property type="entry name" value="TETR-FAMILY TRANSCRIPTIONAL REGULATOR"/>
    <property type="match status" value="1"/>
</dbReference>
<dbReference type="InterPro" id="IPR050109">
    <property type="entry name" value="HTH-type_TetR-like_transc_reg"/>
</dbReference>
<dbReference type="InterPro" id="IPR009057">
    <property type="entry name" value="Homeodomain-like_sf"/>
</dbReference>
<feature type="domain" description="HTH tetR-type" evidence="5">
    <location>
        <begin position="3"/>
        <end position="63"/>
    </location>
</feature>
<comment type="caution">
    <text evidence="6">The sequence shown here is derived from an EMBL/GenBank/DDBJ whole genome shotgun (WGS) entry which is preliminary data.</text>
</comment>
<dbReference type="PANTHER" id="PTHR30055">
    <property type="entry name" value="HTH-TYPE TRANSCRIPTIONAL REGULATOR RUTR"/>
    <property type="match status" value="1"/>
</dbReference>
<dbReference type="EMBL" id="WUTW01000001">
    <property type="protein sequence ID" value="MXQ63818.1"/>
    <property type="molecule type" value="Genomic_DNA"/>
</dbReference>
<dbReference type="AlphaFoldDB" id="A0A6I4W357"/>
<dbReference type="Gene3D" id="1.10.10.60">
    <property type="entry name" value="Homeodomain-like"/>
    <property type="match status" value="1"/>
</dbReference>
<protein>
    <submittedName>
        <fullName evidence="6">TetR family transcriptional regulator</fullName>
    </submittedName>
</protein>
<dbReference type="SUPFAM" id="SSF48498">
    <property type="entry name" value="Tetracyclin repressor-like, C-terminal domain"/>
    <property type="match status" value="1"/>
</dbReference>
<evidence type="ECO:0000313" key="6">
    <source>
        <dbReference type="EMBL" id="MXQ63818.1"/>
    </source>
</evidence>
<dbReference type="GO" id="GO:0000976">
    <property type="term" value="F:transcription cis-regulatory region binding"/>
    <property type="evidence" value="ECO:0007669"/>
    <property type="project" value="TreeGrafter"/>
</dbReference>
<evidence type="ECO:0000259" key="5">
    <source>
        <dbReference type="PROSITE" id="PS50977"/>
    </source>
</evidence>
<evidence type="ECO:0000256" key="3">
    <source>
        <dbReference type="ARBA" id="ARBA00023163"/>
    </source>
</evidence>
<proteinExistence type="predicted"/>
<accession>A0A6I4W357</accession>
<dbReference type="PROSITE" id="PS50977">
    <property type="entry name" value="HTH_TETR_2"/>
    <property type="match status" value="1"/>
</dbReference>
<keyword evidence="3" id="KW-0804">Transcription</keyword>
<dbReference type="Proteomes" id="UP000431901">
    <property type="component" value="Unassembled WGS sequence"/>
</dbReference>
<dbReference type="InterPro" id="IPR036271">
    <property type="entry name" value="Tet_transcr_reg_TetR-rel_C_sf"/>
</dbReference>
<evidence type="ECO:0000256" key="1">
    <source>
        <dbReference type="ARBA" id="ARBA00023015"/>
    </source>
</evidence>
<dbReference type="SUPFAM" id="SSF46689">
    <property type="entry name" value="Homeodomain-like"/>
    <property type="match status" value="1"/>
</dbReference>
<gene>
    <name evidence="6" type="ORF">GQ466_07210</name>
</gene>
<reference evidence="6 7" key="1">
    <citation type="submission" date="2019-12" db="EMBL/GenBank/DDBJ databases">
        <title>Nocardia macrotermitis sp. nov. and Nocardia aurantia sp. nov., isolated from the gut of the fungus growing-termite Macrotermes natalensis.</title>
        <authorList>
            <person name="Christine B."/>
            <person name="Rene B."/>
        </authorList>
    </citation>
    <scope>NUCLEOTIDE SEQUENCE [LARGE SCALE GENOMIC DNA]</scope>
    <source>
        <strain evidence="6 7">DSM 102126</strain>
    </source>
</reference>
<feature type="DNA-binding region" description="H-T-H motif" evidence="4">
    <location>
        <begin position="26"/>
        <end position="45"/>
    </location>
</feature>
<dbReference type="PRINTS" id="PR00455">
    <property type="entry name" value="HTHTETR"/>
</dbReference>
<evidence type="ECO:0000256" key="4">
    <source>
        <dbReference type="PROSITE-ProRule" id="PRU00335"/>
    </source>
</evidence>
<dbReference type="Pfam" id="PF16859">
    <property type="entry name" value="TetR_C_11"/>
    <property type="match status" value="1"/>
</dbReference>
<dbReference type="GO" id="GO:0003700">
    <property type="term" value="F:DNA-binding transcription factor activity"/>
    <property type="evidence" value="ECO:0007669"/>
    <property type="project" value="TreeGrafter"/>
</dbReference>
<name>A0A6I4W357_9ACTN</name>
<sequence>MPPRNASAIFDAVLALLAERGYAGLTIEGAAARSGVNKTTIYRWWPSKAALVGAALDREMPLDLRVPDAGSLAADLAALARAFLDLLTTPPAADAALAILGAAAEHPELAFHVRAFFATRLGPEHPVFARAVARDELPPAADPLLLADAVIGTIWSRVVFRGLRPDPDFPAQLTNLLLPA</sequence>
<keyword evidence="1" id="KW-0805">Transcription regulation</keyword>
<evidence type="ECO:0000256" key="2">
    <source>
        <dbReference type="ARBA" id="ARBA00023125"/>
    </source>
</evidence>
<dbReference type="OrthoDB" id="9796019at2"/>
<keyword evidence="7" id="KW-1185">Reference proteome</keyword>
<dbReference type="Gene3D" id="1.10.357.10">
    <property type="entry name" value="Tetracycline Repressor, domain 2"/>
    <property type="match status" value="1"/>
</dbReference>
<keyword evidence="2 4" id="KW-0238">DNA-binding</keyword>